<dbReference type="AlphaFoldDB" id="A0A2S6CEV4"/>
<gene>
    <name evidence="2" type="ORF">CBER1_08261</name>
</gene>
<dbReference type="EMBL" id="PNEN01000468">
    <property type="protein sequence ID" value="PPJ58241.1"/>
    <property type="molecule type" value="Genomic_DNA"/>
</dbReference>
<evidence type="ECO:0000313" key="2">
    <source>
        <dbReference type="EMBL" id="PPJ58241.1"/>
    </source>
</evidence>
<dbReference type="Proteomes" id="UP000237631">
    <property type="component" value="Unassembled WGS sequence"/>
</dbReference>
<dbReference type="OrthoDB" id="61900at2759"/>
<dbReference type="InterPro" id="IPR056125">
    <property type="entry name" value="DUF7708"/>
</dbReference>
<evidence type="ECO:0000259" key="1">
    <source>
        <dbReference type="Pfam" id="PF24809"/>
    </source>
</evidence>
<name>A0A2S6CEV4_9PEZI</name>
<sequence length="557" mass="62050">MTSSNPTKSLAQATYSKAVDLAESRYPGKEAKTRWLRDKNTIHGLQDVISRARTAYESQPHSAARKALDKFSAGVMYYSKIMDMLVQHHPEYVSLAWGTMKLVFVLVVNHEEMVTQLAEAFSEISDVLPRTDIHLNLYPTDLMKGAVEELYVQIIRFYQRALEWYQASGFKHAVRSLIKPYQLEFRDIVLAIKQRAESVESLAIATAHKEIREMYLILKDCLVEQKQNRSEQSRVVAQVDGLQDYRQATAKLLTELQQTLISHQTVNSGILLTTQRLSRETQVALMIAATSSPLVKPNDSLRQCKTSSNRPGSSHLVMDSVWKSPSLKTWSSLPTSSLLVITAPTQMKQEIRAISVALIQMIQTSGLPVLWALPGTRHASTDASTPELLRYIAMQALQFNATNTESIISPNFNAARVAAASNDEDWLEILALALSSLDVVYILIDPDILGIGAREKDRLRECIELLLQFLSAQIKTVVRVVMLSHRKASMKEAVAEAKGGKVHAMYVDKPAAGSSSSVQANVPRRRAMKSKAALQLQRNLIKGTRMRGAPASEVVVQ</sequence>
<dbReference type="Pfam" id="PF24809">
    <property type="entry name" value="DUF7708"/>
    <property type="match status" value="1"/>
</dbReference>
<evidence type="ECO:0000313" key="3">
    <source>
        <dbReference type="Proteomes" id="UP000237631"/>
    </source>
</evidence>
<proteinExistence type="predicted"/>
<protein>
    <recommendedName>
        <fullName evidence="1">DUF7708 domain-containing protein</fullName>
    </recommendedName>
</protein>
<feature type="domain" description="DUF7708" evidence="1">
    <location>
        <begin position="66"/>
        <end position="210"/>
    </location>
</feature>
<organism evidence="2 3">
    <name type="scientific">Cercospora berteroae</name>
    <dbReference type="NCBI Taxonomy" id="357750"/>
    <lineage>
        <taxon>Eukaryota</taxon>
        <taxon>Fungi</taxon>
        <taxon>Dikarya</taxon>
        <taxon>Ascomycota</taxon>
        <taxon>Pezizomycotina</taxon>
        <taxon>Dothideomycetes</taxon>
        <taxon>Dothideomycetidae</taxon>
        <taxon>Mycosphaerellales</taxon>
        <taxon>Mycosphaerellaceae</taxon>
        <taxon>Cercospora</taxon>
    </lineage>
</organism>
<keyword evidence="3" id="KW-1185">Reference proteome</keyword>
<comment type="caution">
    <text evidence="2">The sequence shown here is derived from an EMBL/GenBank/DDBJ whole genome shotgun (WGS) entry which is preliminary data.</text>
</comment>
<dbReference type="STRING" id="357750.A0A2S6CEV4"/>
<reference evidence="3" key="1">
    <citation type="journal article" date="2017" name="bioRxiv">
        <title>Conservation of a gene cluster reveals novel cercosporin biosynthetic mechanisms and extends production to the genus Colletotrichum.</title>
        <authorList>
            <person name="de Jonge R."/>
            <person name="Ebert M.K."/>
            <person name="Huitt-Roehl C.R."/>
            <person name="Pal P."/>
            <person name="Suttle J.C."/>
            <person name="Spanner R.E."/>
            <person name="Neubauer J.D."/>
            <person name="Jurick W.M.II."/>
            <person name="Stott K.A."/>
            <person name="Secor G.A."/>
            <person name="Thomma B.P.H.J."/>
            <person name="Van de Peer Y."/>
            <person name="Townsend C.A."/>
            <person name="Bolton M.D."/>
        </authorList>
    </citation>
    <scope>NUCLEOTIDE SEQUENCE [LARGE SCALE GENOMIC DNA]</scope>
    <source>
        <strain evidence="3">CBS538.71</strain>
    </source>
</reference>
<accession>A0A2S6CEV4</accession>